<proteinExistence type="predicted"/>
<dbReference type="SUPFAM" id="SSF55729">
    <property type="entry name" value="Acyl-CoA N-acyltransferases (Nat)"/>
    <property type="match status" value="1"/>
</dbReference>
<dbReference type="PANTHER" id="PTHR43072:SF23">
    <property type="entry name" value="UPF0039 PROTEIN C11D3.02C"/>
    <property type="match status" value="1"/>
</dbReference>
<gene>
    <name evidence="4" type="ORF">IQ217_09225</name>
</gene>
<dbReference type="InterPro" id="IPR000182">
    <property type="entry name" value="GNAT_dom"/>
</dbReference>
<keyword evidence="5" id="KW-1185">Reference proteome</keyword>
<name>A0ABR9VU85_9SYNC</name>
<dbReference type="Proteomes" id="UP000658720">
    <property type="component" value="Unassembled WGS sequence"/>
</dbReference>
<dbReference type="RefSeq" id="WP_190599645.1">
    <property type="nucleotide sequence ID" value="NZ_JADEVV010000022.1"/>
</dbReference>
<evidence type="ECO:0000259" key="3">
    <source>
        <dbReference type="PROSITE" id="PS51186"/>
    </source>
</evidence>
<evidence type="ECO:0000256" key="1">
    <source>
        <dbReference type="ARBA" id="ARBA00022679"/>
    </source>
</evidence>
<evidence type="ECO:0000313" key="5">
    <source>
        <dbReference type="Proteomes" id="UP000658720"/>
    </source>
</evidence>
<dbReference type="PROSITE" id="PS51186">
    <property type="entry name" value="GNAT"/>
    <property type="match status" value="1"/>
</dbReference>
<reference evidence="4 5" key="1">
    <citation type="submission" date="2020-10" db="EMBL/GenBank/DDBJ databases">
        <authorList>
            <person name="Castelo-Branco R."/>
            <person name="Eusebio N."/>
            <person name="Adriana R."/>
            <person name="Vieira A."/>
            <person name="Brugerolle De Fraissinette N."/>
            <person name="Rezende De Castro R."/>
            <person name="Schneider M.P."/>
            <person name="Vasconcelos V."/>
            <person name="Leao P.N."/>
        </authorList>
    </citation>
    <scope>NUCLEOTIDE SEQUENCE [LARGE SCALE GENOMIC DNA]</scope>
    <source>
        <strain evidence="4 5">LEGE 00031</strain>
    </source>
</reference>
<organism evidence="4 5">
    <name type="scientific">Synechocystis salina LEGE 00031</name>
    <dbReference type="NCBI Taxonomy" id="1828736"/>
    <lineage>
        <taxon>Bacteria</taxon>
        <taxon>Bacillati</taxon>
        <taxon>Cyanobacteriota</taxon>
        <taxon>Cyanophyceae</taxon>
        <taxon>Synechococcales</taxon>
        <taxon>Merismopediaceae</taxon>
        <taxon>Synechocystis</taxon>
    </lineage>
</organism>
<sequence>MIPSDLFLRDAIITDLDSIVAIYNANIPQNVATGDTDAITVESRRQWFADHGPDTYPLWVLVTEHKQIVGWLGFQRFYGRPAYHRTAELSIYLDPLWHHRGLGQYLLKTAIAKAPQLGLKTLLGYIFAHNQPSIRLFQRHGFEQWGLLPKVAELGGQERDLLILGLRLKSCSSG</sequence>
<dbReference type="InterPro" id="IPR016181">
    <property type="entry name" value="Acyl_CoA_acyltransferase"/>
</dbReference>
<dbReference type="PANTHER" id="PTHR43072">
    <property type="entry name" value="N-ACETYLTRANSFERASE"/>
    <property type="match status" value="1"/>
</dbReference>
<evidence type="ECO:0000313" key="4">
    <source>
        <dbReference type="EMBL" id="MBE9254018.1"/>
    </source>
</evidence>
<dbReference type="Pfam" id="PF00583">
    <property type="entry name" value="Acetyltransf_1"/>
    <property type="match status" value="1"/>
</dbReference>
<keyword evidence="2" id="KW-0012">Acyltransferase</keyword>
<accession>A0ABR9VU85</accession>
<feature type="domain" description="N-acetyltransferase" evidence="3">
    <location>
        <begin position="6"/>
        <end position="169"/>
    </location>
</feature>
<dbReference type="EMBL" id="JADEVV010000022">
    <property type="protein sequence ID" value="MBE9254018.1"/>
    <property type="molecule type" value="Genomic_DNA"/>
</dbReference>
<protein>
    <submittedName>
        <fullName evidence="4">N-acetyltransferase</fullName>
    </submittedName>
</protein>
<dbReference type="CDD" id="cd04301">
    <property type="entry name" value="NAT_SF"/>
    <property type="match status" value="1"/>
</dbReference>
<comment type="caution">
    <text evidence="4">The sequence shown here is derived from an EMBL/GenBank/DDBJ whole genome shotgun (WGS) entry which is preliminary data.</text>
</comment>
<dbReference type="Gene3D" id="3.40.630.30">
    <property type="match status" value="1"/>
</dbReference>
<evidence type="ECO:0000256" key="2">
    <source>
        <dbReference type="ARBA" id="ARBA00023315"/>
    </source>
</evidence>
<keyword evidence="1" id="KW-0808">Transferase</keyword>